<gene>
    <name evidence="2" type="ORF">AVEN_41181_1</name>
</gene>
<dbReference type="Pfam" id="PF10545">
    <property type="entry name" value="MADF_DNA_bdg"/>
    <property type="match status" value="1"/>
</dbReference>
<sequence length="164" mass="19079">MEWNIESIMEFLVLYEGDPIIRNPQNQHHKDRNHVYDAWKRIQSRLTIDLSLKVLKKKKEYLMATYRKASNKSQKQCKNRSWSLRTISPGFLAAFFIGMKEVIPLSSFLHNPGMTLPSTSVSNVPGGVYDDGLLLMKLFKRTHVNVTLLARTRDFDESPRFRPP</sequence>
<protein>
    <recommendedName>
        <fullName evidence="1">MADF domain-containing protein</fullName>
    </recommendedName>
</protein>
<evidence type="ECO:0000313" key="3">
    <source>
        <dbReference type="Proteomes" id="UP000499080"/>
    </source>
</evidence>
<dbReference type="Proteomes" id="UP000499080">
    <property type="component" value="Unassembled WGS sequence"/>
</dbReference>
<organism evidence="2 3">
    <name type="scientific">Araneus ventricosus</name>
    <name type="common">Orbweaver spider</name>
    <name type="synonym">Epeira ventricosa</name>
    <dbReference type="NCBI Taxonomy" id="182803"/>
    <lineage>
        <taxon>Eukaryota</taxon>
        <taxon>Metazoa</taxon>
        <taxon>Ecdysozoa</taxon>
        <taxon>Arthropoda</taxon>
        <taxon>Chelicerata</taxon>
        <taxon>Arachnida</taxon>
        <taxon>Araneae</taxon>
        <taxon>Araneomorphae</taxon>
        <taxon>Entelegynae</taxon>
        <taxon>Araneoidea</taxon>
        <taxon>Araneidae</taxon>
        <taxon>Araneus</taxon>
    </lineage>
</organism>
<keyword evidence="3" id="KW-1185">Reference proteome</keyword>
<evidence type="ECO:0000313" key="2">
    <source>
        <dbReference type="EMBL" id="GBN87435.1"/>
    </source>
</evidence>
<proteinExistence type="predicted"/>
<feature type="domain" description="MADF" evidence="1">
    <location>
        <begin position="13"/>
        <end position="82"/>
    </location>
</feature>
<evidence type="ECO:0000259" key="1">
    <source>
        <dbReference type="Pfam" id="PF10545"/>
    </source>
</evidence>
<name>A0A4Y2SJR6_ARAVE</name>
<dbReference type="EMBL" id="BGPR01021801">
    <property type="protein sequence ID" value="GBN87435.1"/>
    <property type="molecule type" value="Genomic_DNA"/>
</dbReference>
<accession>A0A4Y2SJR6</accession>
<dbReference type="InterPro" id="IPR006578">
    <property type="entry name" value="MADF-dom"/>
</dbReference>
<dbReference type="AlphaFoldDB" id="A0A4Y2SJR6"/>
<reference evidence="2 3" key="1">
    <citation type="journal article" date="2019" name="Sci. Rep.">
        <title>Orb-weaving spider Araneus ventricosus genome elucidates the spidroin gene catalogue.</title>
        <authorList>
            <person name="Kono N."/>
            <person name="Nakamura H."/>
            <person name="Ohtoshi R."/>
            <person name="Moran D.A.P."/>
            <person name="Shinohara A."/>
            <person name="Yoshida Y."/>
            <person name="Fujiwara M."/>
            <person name="Mori M."/>
            <person name="Tomita M."/>
            <person name="Arakawa K."/>
        </authorList>
    </citation>
    <scope>NUCLEOTIDE SEQUENCE [LARGE SCALE GENOMIC DNA]</scope>
</reference>
<comment type="caution">
    <text evidence="2">The sequence shown here is derived from an EMBL/GenBank/DDBJ whole genome shotgun (WGS) entry which is preliminary data.</text>
</comment>